<sequence length="106" mass="11488">MVDRVEVDPDQLERAAVLTQELADSVHSVGERLRGRLDGLEDEADSQPWGNDSFGEKFVNGQNNDGYGTSKPNLLEGVDGISGTFGAFATGQRDAVGQLRSMDEQF</sequence>
<dbReference type="RefSeq" id="WP_357977663.1">
    <property type="nucleotide sequence ID" value="NZ_JBFAIH010000005.1"/>
</dbReference>
<feature type="region of interest" description="Disordered" evidence="1">
    <location>
        <begin position="36"/>
        <end position="71"/>
    </location>
</feature>
<evidence type="ECO:0008006" key="4">
    <source>
        <dbReference type="Google" id="ProtNLM"/>
    </source>
</evidence>
<proteinExistence type="predicted"/>
<reference evidence="2 3" key="1">
    <citation type="submission" date="2024-06" db="EMBL/GenBank/DDBJ databases">
        <title>The Natural Products Discovery Center: Release of the First 8490 Sequenced Strains for Exploring Actinobacteria Biosynthetic Diversity.</title>
        <authorList>
            <person name="Kalkreuter E."/>
            <person name="Kautsar S.A."/>
            <person name="Yang D."/>
            <person name="Bader C.D."/>
            <person name="Teijaro C.N."/>
            <person name="Fluegel L."/>
            <person name="Davis C.M."/>
            <person name="Simpson J.R."/>
            <person name="Lauterbach L."/>
            <person name="Steele A.D."/>
            <person name="Gui C."/>
            <person name="Meng S."/>
            <person name="Li G."/>
            <person name="Viehrig K."/>
            <person name="Ye F."/>
            <person name="Su P."/>
            <person name="Kiefer A.F."/>
            <person name="Nichols A."/>
            <person name="Cepeda A.J."/>
            <person name="Yan W."/>
            <person name="Fan B."/>
            <person name="Jiang Y."/>
            <person name="Adhikari A."/>
            <person name="Zheng C.-J."/>
            <person name="Schuster L."/>
            <person name="Cowan T.M."/>
            <person name="Smanski M.J."/>
            <person name="Chevrette M.G."/>
            <person name="De Carvalho L.P.S."/>
            <person name="Shen B."/>
        </authorList>
    </citation>
    <scope>NUCLEOTIDE SEQUENCE [LARGE SCALE GENOMIC DNA]</scope>
    <source>
        <strain evidence="2 3">NPDC050671</strain>
    </source>
</reference>
<accession>A0ABV3F730</accession>
<evidence type="ECO:0000256" key="1">
    <source>
        <dbReference type="SAM" id="MobiDB-lite"/>
    </source>
</evidence>
<comment type="caution">
    <text evidence="2">The sequence shown here is derived from an EMBL/GenBank/DDBJ whole genome shotgun (WGS) entry which is preliminary data.</text>
</comment>
<dbReference type="EMBL" id="JBFAIH010000005">
    <property type="protein sequence ID" value="MEV0363491.1"/>
    <property type="molecule type" value="Genomic_DNA"/>
</dbReference>
<organism evidence="2 3">
    <name type="scientific">Nocardia fusca</name>
    <dbReference type="NCBI Taxonomy" id="941183"/>
    <lineage>
        <taxon>Bacteria</taxon>
        <taxon>Bacillati</taxon>
        <taxon>Actinomycetota</taxon>
        <taxon>Actinomycetes</taxon>
        <taxon>Mycobacteriales</taxon>
        <taxon>Nocardiaceae</taxon>
        <taxon>Nocardia</taxon>
    </lineage>
</organism>
<protein>
    <recommendedName>
        <fullName evidence="4">WXG100 family type VII secretion target</fullName>
    </recommendedName>
</protein>
<keyword evidence="3" id="KW-1185">Reference proteome</keyword>
<evidence type="ECO:0000313" key="3">
    <source>
        <dbReference type="Proteomes" id="UP001551658"/>
    </source>
</evidence>
<gene>
    <name evidence="2" type="ORF">AB0H72_12370</name>
</gene>
<evidence type="ECO:0000313" key="2">
    <source>
        <dbReference type="EMBL" id="MEV0363491.1"/>
    </source>
</evidence>
<feature type="compositionally biased region" description="Polar residues" evidence="1">
    <location>
        <begin position="60"/>
        <end position="71"/>
    </location>
</feature>
<dbReference type="Proteomes" id="UP001551658">
    <property type="component" value="Unassembled WGS sequence"/>
</dbReference>
<name>A0ABV3F730_9NOCA</name>